<dbReference type="InterPro" id="IPR016047">
    <property type="entry name" value="M23ase_b-sheet_dom"/>
</dbReference>
<dbReference type="SUPFAM" id="SSF51261">
    <property type="entry name" value="Duplicated hybrid motif"/>
    <property type="match status" value="1"/>
</dbReference>
<dbReference type="AlphaFoldDB" id="A0A7Y0BMD2"/>
<keyword evidence="1" id="KW-0812">Transmembrane</keyword>
<dbReference type="PANTHER" id="PTHR21666">
    <property type="entry name" value="PEPTIDASE-RELATED"/>
    <property type="match status" value="1"/>
</dbReference>
<sequence length="355" mass="37544">MRADGTVRFVRVSGKLQMTAAAVVGAVLLTWIGVLGWVLVAQMVAGAERNRLEQREAAVAAAEAQVAKYRNGIGGVAQELERRQDYLEKMIEGHAGDLPANAASTNPADATTQKADRAKISLANPAAGPDAGRFARIEARQLALIDKLTRLAEARSARAETAIRRVGLNPAMIAAADRKAMGGPLIRAGAAPADPRFVAFGRALERMSAMQSGLARIPNTLPASLEYISSGFGYRADPFDGEAAFHAGLDFRGPIGAPIYAAAAGTISFTGVRQGYGNCVEISHGNGLMTRYAHMSRIGAHLGDKVSAGAVIGQIGSTGRSTGPHLHFEVRINDRPVNPRPFLEANRDVFQKDRG</sequence>
<feature type="transmembrane region" description="Helical" evidence="1">
    <location>
        <begin position="20"/>
        <end position="45"/>
    </location>
</feature>
<keyword evidence="1" id="KW-0472">Membrane</keyword>
<feature type="domain" description="M23ase beta-sheet core" evidence="2">
    <location>
        <begin position="245"/>
        <end position="339"/>
    </location>
</feature>
<accession>A0A7Y0BMD2</accession>
<reference evidence="3 4" key="1">
    <citation type="submission" date="2020-04" db="EMBL/GenBank/DDBJ databases">
        <title>Novosphingobium sp. TW-4 isolated from soil.</title>
        <authorList>
            <person name="Dahal R.H."/>
            <person name="Chaudhary D.K."/>
        </authorList>
    </citation>
    <scope>NUCLEOTIDE SEQUENCE [LARGE SCALE GENOMIC DNA]</scope>
    <source>
        <strain evidence="3 4">TW-4</strain>
    </source>
</reference>
<dbReference type="Pfam" id="PF01551">
    <property type="entry name" value="Peptidase_M23"/>
    <property type="match status" value="1"/>
</dbReference>
<comment type="caution">
    <text evidence="3">The sequence shown here is derived from an EMBL/GenBank/DDBJ whole genome shotgun (WGS) entry which is preliminary data.</text>
</comment>
<proteinExistence type="predicted"/>
<name>A0A7Y0BMD2_9SPHN</name>
<dbReference type="EMBL" id="JABBGM010000002">
    <property type="protein sequence ID" value="NML93015.1"/>
    <property type="molecule type" value="Genomic_DNA"/>
</dbReference>
<dbReference type="PANTHER" id="PTHR21666:SF270">
    <property type="entry name" value="MUREIN HYDROLASE ACTIVATOR ENVC"/>
    <property type="match status" value="1"/>
</dbReference>
<evidence type="ECO:0000259" key="2">
    <source>
        <dbReference type="Pfam" id="PF01551"/>
    </source>
</evidence>
<protein>
    <submittedName>
        <fullName evidence="3">M23 family metallopeptidase</fullName>
    </submittedName>
</protein>
<keyword evidence="4" id="KW-1185">Reference proteome</keyword>
<dbReference type="Proteomes" id="UP000583556">
    <property type="component" value="Unassembled WGS sequence"/>
</dbReference>
<keyword evidence="1" id="KW-1133">Transmembrane helix</keyword>
<dbReference type="FunFam" id="2.70.70.10:FF:000006">
    <property type="entry name" value="M23 family peptidase"/>
    <property type="match status" value="1"/>
</dbReference>
<evidence type="ECO:0000313" key="3">
    <source>
        <dbReference type="EMBL" id="NML93015.1"/>
    </source>
</evidence>
<dbReference type="Gene3D" id="2.70.70.10">
    <property type="entry name" value="Glucose Permease (Domain IIA)"/>
    <property type="match status" value="1"/>
</dbReference>
<gene>
    <name evidence="3" type="ORF">HHL27_04955</name>
</gene>
<dbReference type="CDD" id="cd12797">
    <property type="entry name" value="M23_peptidase"/>
    <property type="match status" value="1"/>
</dbReference>
<dbReference type="GO" id="GO:0004222">
    <property type="term" value="F:metalloendopeptidase activity"/>
    <property type="evidence" value="ECO:0007669"/>
    <property type="project" value="TreeGrafter"/>
</dbReference>
<evidence type="ECO:0000256" key="1">
    <source>
        <dbReference type="SAM" id="Phobius"/>
    </source>
</evidence>
<dbReference type="InterPro" id="IPR011055">
    <property type="entry name" value="Dup_hybrid_motif"/>
</dbReference>
<organism evidence="3 4">
    <name type="scientific">Novosphingobium olei</name>
    <dbReference type="NCBI Taxonomy" id="2728851"/>
    <lineage>
        <taxon>Bacteria</taxon>
        <taxon>Pseudomonadati</taxon>
        <taxon>Pseudomonadota</taxon>
        <taxon>Alphaproteobacteria</taxon>
        <taxon>Sphingomonadales</taxon>
        <taxon>Sphingomonadaceae</taxon>
        <taxon>Novosphingobium</taxon>
    </lineage>
</organism>
<evidence type="ECO:0000313" key="4">
    <source>
        <dbReference type="Proteomes" id="UP000583556"/>
    </source>
</evidence>
<dbReference type="InterPro" id="IPR050570">
    <property type="entry name" value="Cell_wall_metabolism_enzyme"/>
</dbReference>